<evidence type="ECO:0000256" key="7">
    <source>
        <dbReference type="ARBA" id="ARBA00023136"/>
    </source>
</evidence>
<evidence type="ECO:0000259" key="10">
    <source>
        <dbReference type="PROSITE" id="PS51201"/>
    </source>
</evidence>
<evidence type="ECO:0000256" key="4">
    <source>
        <dbReference type="ARBA" id="ARBA00022692"/>
    </source>
</evidence>
<comment type="similarity">
    <text evidence="2">Belongs to the castor/pollux (TC 1.A.1.23) family.</text>
</comment>
<evidence type="ECO:0000256" key="8">
    <source>
        <dbReference type="SAM" id="MobiDB-lite"/>
    </source>
</evidence>
<evidence type="ECO:0000256" key="3">
    <source>
        <dbReference type="ARBA" id="ARBA00022448"/>
    </source>
</evidence>
<evidence type="ECO:0000256" key="9">
    <source>
        <dbReference type="SAM" id="Phobius"/>
    </source>
</evidence>
<organism evidence="12">
    <name type="scientific">Aureococcus anophagefferens</name>
    <name type="common">Harmful bloom alga</name>
    <dbReference type="NCBI Taxonomy" id="44056"/>
    <lineage>
        <taxon>Eukaryota</taxon>
        <taxon>Sar</taxon>
        <taxon>Stramenopiles</taxon>
        <taxon>Ochrophyta</taxon>
        <taxon>Pelagophyceae</taxon>
        <taxon>Pelagomonadales</taxon>
        <taxon>Pelagomonadaceae</taxon>
        <taxon>Aureococcus</taxon>
    </lineage>
</organism>
<dbReference type="KEGG" id="aaf:AURANDRAFT_67674"/>
<feature type="transmembrane region" description="Helical" evidence="9">
    <location>
        <begin position="21"/>
        <end position="45"/>
    </location>
</feature>
<dbReference type="AlphaFoldDB" id="F0YM11"/>
<dbReference type="Proteomes" id="UP000002729">
    <property type="component" value="Unassembled WGS sequence"/>
</dbReference>
<dbReference type="InterPro" id="IPR044849">
    <property type="entry name" value="CASTOR/POLLUX/SYM8-like"/>
</dbReference>
<protein>
    <recommendedName>
        <fullName evidence="10">RCK N-terminal domain-containing protein</fullName>
    </recommendedName>
</protein>
<reference evidence="11 12" key="1">
    <citation type="journal article" date="2011" name="Proc. Natl. Acad. Sci. U.S.A.">
        <title>Niche of harmful alga Aureococcus anophagefferens revealed through ecogenomics.</title>
        <authorList>
            <person name="Gobler C.J."/>
            <person name="Berry D.L."/>
            <person name="Dyhrman S.T."/>
            <person name="Wilhelm S.W."/>
            <person name="Salamov A."/>
            <person name="Lobanov A.V."/>
            <person name="Zhang Y."/>
            <person name="Collier J.L."/>
            <person name="Wurch L.L."/>
            <person name="Kustka A.B."/>
            <person name="Dill B.D."/>
            <person name="Shah M."/>
            <person name="VerBerkmoes N.C."/>
            <person name="Kuo A."/>
            <person name="Terry A."/>
            <person name="Pangilinan J."/>
            <person name="Lindquist E.A."/>
            <person name="Lucas S."/>
            <person name="Paulsen I.T."/>
            <person name="Hattenrath-Lehmann T.K."/>
            <person name="Talmage S.C."/>
            <person name="Walker E.A."/>
            <person name="Koch F."/>
            <person name="Burson A.M."/>
            <person name="Marcoval M.A."/>
            <person name="Tang Y.Z."/>
            <person name="Lecleir G.R."/>
            <person name="Coyne K.J."/>
            <person name="Berg G.M."/>
            <person name="Bertrand E.M."/>
            <person name="Saito M.A."/>
            <person name="Gladyshev V.N."/>
            <person name="Grigoriev I.V."/>
        </authorList>
    </citation>
    <scope>NUCLEOTIDE SEQUENCE [LARGE SCALE GENOMIC DNA]</scope>
    <source>
        <strain evidence="12">CCMP 1984</strain>
    </source>
</reference>
<gene>
    <name evidence="11" type="ORF">AURANDRAFT_67674</name>
</gene>
<sequence length="888" mass="98697">MWRAWTYMADPGTHSEARGTGFQFVSIGIALAGILLMAAILGFVVEAIQAKMDELKLGISRVVESDHSLILGWTHETVLVIEEICIANESEGGGTIVVMADRAKPSMEQELSMQLGGPLAMRQRLRGTKVVLRSGSPVLVQDLAKVSAEKARATLILAAPGDPDVADAHTLRCVLAMQSLNYISGHIVAEMRDLDNEPLVRLVGGDVIETVTSHDVLGRLILMSAREPGLASVYSTVLGFDGDEFYAQAWPAIDGLSYGEVAFRFPNAIPIGVRTPTDELVLNPDCARVFAPGDELIVLAEDNDTYKPCPPVVIPTQPFEKHDPPPVAKEKILCCGWRRDIRDILKQLDKQVAPGSELHMMSDTIPINERNAFLRAAGLDVRRELTNLRIVHFDGNTAMRRSLEALPIAEYDSCMIFADQAMETEMMHSDSHVIATLLQLREVQRELMQRAQGLDPEETRSSNIKKMAVIRQKLQETSPIICEVLDPRTQNTIEKNAAVAATSDFCQSNKLIAQILAMCEEDRSIEAILSQLLGPGGASFSVQSALRYCAKGESLTFFELQRRAQVYEETLCGYQDATETVINPRDKNAKQTWHGRDLVVLAGRTTTQPKRFEGRSTLNKAVSTKTPKITKDPCYFVFGVHGSRRSSVESSVEALASPSRARSSQTGLDKRELSEREWQAMVRASDAYCRSRPSRSFVASRATPDTRVMFRCAQYFPISFDPYNPDGEPLEVEDRSGERVPAADFYEWAREQFCELSALRKAVGENLPDSVDAHDASCEAFHNLTEGGNHFDTMPHHLLQFFCMLDNTLIPKIVASQLYRHQNIFPRCRPDPRNLLASRRTPGRLTARRRVGERAGGANRRRLGANVFLRARLLRRAWTPSQVSDDPP</sequence>
<dbReference type="GO" id="GO:0012505">
    <property type="term" value="C:endomembrane system"/>
    <property type="evidence" value="ECO:0007669"/>
    <property type="project" value="UniProtKB-SubCell"/>
</dbReference>
<feature type="region of interest" description="Disordered" evidence="8">
    <location>
        <begin position="651"/>
        <end position="672"/>
    </location>
</feature>
<dbReference type="GeneID" id="20226364"/>
<keyword evidence="6" id="KW-0406">Ion transport</keyword>
<dbReference type="EMBL" id="GL833159">
    <property type="protein sequence ID" value="EGB03865.1"/>
    <property type="molecule type" value="Genomic_DNA"/>
</dbReference>
<name>F0YM11_AURAN</name>
<evidence type="ECO:0000256" key="6">
    <source>
        <dbReference type="ARBA" id="ARBA00023065"/>
    </source>
</evidence>
<dbReference type="Gene3D" id="3.40.50.720">
    <property type="entry name" value="NAD(P)-binding Rossmann-like Domain"/>
    <property type="match status" value="2"/>
</dbReference>
<keyword evidence="12" id="KW-1185">Reference proteome</keyword>
<keyword evidence="3" id="KW-0813">Transport</keyword>
<dbReference type="InterPro" id="IPR010420">
    <property type="entry name" value="CASTOR/POLLUX/SYM8_dom"/>
</dbReference>
<dbReference type="OrthoDB" id="414047at2759"/>
<dbReference type="PROSITE" id="PS51201">
    <property type="entry name" value="RCK_N"/>
    <property type="match status" value="1"/>
</dbReference>
<dbReference type="InterPro" id="IPR003148">
    <property type="entry name" value="RCK_N"/>
</dbReference>
<dbReference type="GO" id="GO:0006813">
    <property type="term" value="P:potassium ion transport"/>
    <property type="evidence" value="ECO:0007669"/>
    <property type="project" value="InterPro"/>
</dbReference>
<feature type="domain" description="RCK N-terminal" evidence="10">
    <location>
        <begin position="65"/>
        <end position="212"/>
    </location>
</feature>
<accession>F0YM11</accession>
<keyword evidence="4 9" id="KW-0812">Transmembrane</keyword>
<dbReference type="Pfam" id="PF06241">
    <property type="entry name" value="Castor_Poll_mid"/>
    <property type="match status" value="1"/>
</dbReference>
<keyword evidence="7 9" id="KW-0472">Membrane</keyword>
<dbReference type="OMA" id="VPEMDRE"/>
<evidence type="ECO:0000256" key="5">
    <source>
        <dbReference type="ARBA" id="ARBA00022989"/>
    </source>
</evidence>
<dbReference type="PANTHER" id="PTHR31563">
    <property type="entry name" value="ION CHANNEL POLLUX-RELATED"/>
    <property type="match status" value="1"/>
</dbReference>
<proteinExistence type="inferred from homology"/>
<keyword evidence="5 9" id="KW-1133">Transmembrane helix</keyword>
<comment type="subcellular location">
    <subcellularLocation>
        <location evidence="1">Endomembrane system</location>
        <topology evidence="1">Multi-pass membrane protein</topology>
    </subcellularLocation>
</comment>
<evidence type="ECO:0000256" key="1">
    <source>
        <dbReference type="ARBA" id="ARBA00004127"/>
    </source>
</evidence>
<dbReference type="eggNOG" id="ENOG502QU6W">
    <property type="taxonomic scope" value="Eukaryota"/>
</dbReference>
<evidence type="ECO:0000313" key="12">
    <source>
        <dbReference type="Proteomes" id="UP000002729"/>
    </source>
</evidence>
<evidence type="ECO:0000256" key="2">
    <source>
        <dbReference type="ARBA" id="ARBA00008577"/>
    </source>
</evidence>
<dbReference type="RefSeq" id="XP_009041417.1">
    <property type="nucleotide sequence ID" value="XM_009043169.1"/>
</dbReference>
<dbReference type="InParanoid" id="F0YM11"/>
<evidence type="ECO:0000313" key="11">
    <source>
        <dbReference type="EMBL" id="EGB03865.1"/>
    </source>
</evidence>
<dbReference type="PANTHER" id="PTHR31563:SF10">
    <property type="entry name" value="ION CHANNEL POLLUX-RELATED"/>
    <property type="match status" value="1"/>
</dbReference>